<reference evidence="2 3" key="1">
    <citation type="submission" date="2017-09" db="EMBL/GenBank/DDBJ databases">
        <title>Sphingomonas spermidinifaciens 9NM-10, whole genome shotgun sequence.</title>
        <authorList>
            <person name="Feng G."/>
            <person name="Zhu H."/>
        </authorList>
    </citation>
    <scope>NUCLEOTIDE SEQUENCE [LARGE SCALE GENOMIC DNA]</scope>
    <source>
        <strain evidence="2 3">9NM-10</strain>
    </source>
</reference>
<protein>
    <submittedName>
        <fullName evidence="2">Cytochrome C</fullName>
    </submittedName>
</protein>
<dbReference type="GO" id="GO:0009055">
    <property type="term" value="F:electron transfer activity"/>
    <property type="evidence" value="ECO:0007669"/>
    <property type="project" value="InterPro"/>
</dbReference>
<dbReference type="EMBL" id="NWMW01000002">
    <property type="protein sequence ID" value="PCD02088.1"/>
    <property type="molecule type" value="Genomic_DNA"/>
</dbReference>
<dbReference type="Gene3D" id="1.10.760.10">
    <property type="entry name" value="Cytochrome c-like domain"/>
    <property type="match status" value="1"/>
</dbReference>
<organism evidence="2 3">
    <name type="scientific">Sphingomonas spermidinifaciens</name>
    <dbReference type="NCBI Taxonomy" id="1141889"/>
    <lineage>
        <taxon>Bacteria</taxon>
        <taxon>Pseudomonadati</taxon>
        <taxon>Pseudomonadota</taxon>
        <taxon>Alphaproteobacteria</taxon>
        <taxon>Sphingomonadales</taxon>
        <taxon>Sphingomonadaceae</taxon>
        <taxon>Sphingomonas</taxon>
    </lineage>
</organism>
<dbReference type="OrthoDB" id="9811281at2"/>
<accession>A0A2A4B2Y1</accession>
<feature type="signal peptide" evidence="1">
    <location>
        <begin position="1"/>
        <end position="20"/>
    </location>
</feature>
<proteinExistence type="predicted"/>
<keyword evidence="3" id="KW-1185">Reference proteome</keyword>
<name>A0A2A4B2Y1_9SPHN</name>
<gene>
    <name evidence="2" type="ORF">COC42_11440</name>
</gene>
<keyword evidence="1" id="KW-0732">Signal</keyword>
<sequence>MRQGAAWFALAAAVPLSAAALPSWEAPPAVQAAARSDYIEHCGGCHGVAGSSAPARVPELRGRVGWFLCTTEGRDYLIRLPNVAHAPIDDPEALAALVNYVVFRLGGESAPAGARAFDGAEVAVLRRSPIVRASLLRERARLVADIRRRCPAAPASLADYSG</sequence>
<dbReference type="InterPro" id="IPR036909">
    <property type="entry name" value="Cyt_c-like_dom_sf"/>
</dbReference>
<dbReference type="RefSeq" id="WP_096343466.1">
    <property type="nucleotide sequence ID" value="NZ_NWMW01000002.1"/>
</dbReference>
<dbReference type="GO" id="GO:0020037">
    <property type="term" value="F:heme binding"/>
    <property type="evidence" value="ECO:0007669"/>
    <property type="project" value="InterPro"/>
</dbReference>
<evidence type="ECO:0000256" key="1">
    <source>
        <dbReference type="SAM" id="SignalP"/>
    </source>
</evidence>
<dbReference type="SUPFAM" id="SSF46626">
    <property type="entry name" value="Cytochrome c"/>
    <property type="match status" value="1"/>
</dbReference>
<dbReference type="Proteomes" id="UP000218366">
    <property type="component" value="Unassembled WGS sequence"/>
</dbReference>
<feature type="chain" id="PRO_5011974695" evidence="1">
    <location>
        <begin position="21"/>
        <end position="162"/>
    </location>
</feature>
<comment type="caution">
    <text evidence="2">The sequence shown here is derived from an EMBL/GenBank/DDBJ whole genome shotgun (WGS) entry which is preliminary data.</text>
</comment>
<dbReference type="AlphaFoldDB" id="A0A2A4B2Y1"/>
<evidence type="ECO:0000313" key="3">
    <source>
        <dbReference type="Proteomes" id="UP000218366"/>
    </source>
</evidence>
<evidence type="ECO:0000313" key="2">
    <source>
        <dbReference type="EMBL" id="PCD02088.1"/>
    </source>
</evidence>